<dbReference type="AlphaFoldDB" id="A0A0C3FJW1"/>
<accession>A0A0C3FJW1</accession>
<organism evidence="2 3">
    <name type="scientific">Piloderma croceum (strain F 1598)</name>
    <dbReference type="NCBI Taxonomy" id="765440"/>
    <lineage>
        <taxon>Eukaryota</taxon>
        <taxon>Fungi</taxon>
        <taxon>Dikarya</taxon>
        <taxon>Basidiomycota</taxon>
        <taxon>Agaricomycotina</taxon>
        <taxon>Agaricomycetes</taxon>
        <taxon>Agaricomycetidae</taxon>
        <taxon>Atheliales</taxon>
        <taxon>Atheliaceae</taxon>
        <taxon>Piloderma</taxon>
    </lineage>
</organism>
<evidence type="ECO:0000256" key="1">
    <source>
        <dbReference type="SAM" id="MobiDB-lite"/>
    </source>
</evidence>
<proteinExistence type="predicted"/>
<dbReference type="InParanoid" id="A0A0C3FJW1"/>
<dbReference type="EMBL" id="KN833005">
    <property type="protein sequence ID" value="KIM80169.1"/>
    <property type="molecule type" value="Genomic_DNA"/>
</dbReference>
<keyword evidence="3" id="KW-1185">Reference proteome</keyword>
<evidence type="ECO:0000313" key="3">
    <source>
        <dbReference type="Proteomes" id="UP000054166"/>
    </source>
</evidence>
<feature type="region of interest" description="Disordered" evidence="1">
    <location>
        <begin position="1"/>
        <end position="84"/>
    </location>
</feature>
<feature type="compositionally biased region" description="Polar residues" evidence="1">
    <location>
        <begin position="29"/>
        <end position="41"/>
    </location>
</feature>
<dbReference type="Proteomes" id="UP000054166">
    <property type="component" value="Unassembled WGS sequence"/>
</dbReference>
<sequence length="84" mass="8697">MRIKGPRASGRHFHSQQLNPPLSIPAAATAQTSPQSNSATVQAVLPSSPRPAPGSRGPLASSTRAQSAAFPPVMPTPYIGSYFS</sequence>
<evidence type="ECO:0000313" key="2">
    <source>
        <dbReference type="EMBL" id="KIM80169.1"/>
    </source>
</evidence>
<dbReference type="HOGENOM" id="CLU_2528265_0_0_1"/>
<reference evidence="3" key="2">
    <citation type="submission" date="2015-01" db="EMBL/GenBank/DDBJ databases">
        <title>Evolutionary Origins and Diversification of the Mycorrhizal Mutualists.</title>
        <authorList>
            <consortium name="DOE Joint Genome Institute"/>
            <consortium name="Mycorrhizal Genomics Consortium"/>
            <person name="Kohler A."/>
            <person name="Kuo A."/>
            <person name="Nagy L.G."/>
            <person name="Floudas D."/>
            <person name="Copeland A."/>
            <person name="Barry K.W."/>
            <person name="Cichocki N."/>
            <person name="Veneault-Fourrey C."/>
            <person name="LaButti K."/>
            <person name="Lindquist E.A."/>
            <person name="Lipzen A."/>
            <person name="Lundell T."/>
            <person name="Morin E."/>
            <person name="Murat C."/>
            <person name="Riley R."/>
            <person name="Ohm R."/>
            <person name="Sun H."/>
            <person name="Tunlid A."/>
            <person name="Henrissat B."/>
            <person name="Grigoriev I.V."/>
            <person name="Hibbett D.S."/>
            <person name="Martin F."/>
        </authorList>
    </citation>
    <scope>NUCLEOTIDE SEQUENCE [LARGE SCALE GENOMIC DNA]</scope>
    <source>
        <strain evidence="3">F 1598</strain>
    </source>
</reference>
<reference evidence="2 3" key="1">
    <citation type="submission" date="2014-04" db="EMBL/GenBank/DDBJ databases">
        <authorList>
            <consortium name="DOE Joint Genome Institute"/>
            <person name="Kuo A."/>
            <person name="Tarkka M."/>
            <person name="Buscot F."/>
            <person name="Kohler A."/>
            <person name="Nagy L.G."/>
            <person name="Floudas D."/>
            <person name="Copeland A."/>
            <person name="Barry K.W."/>
            <person name="Cichocki N."/>
            <person name="Veneault-Fourrey C."/>
            <person name="LaButti K."/>
            <person name="Lindquist E.A."/>
            <person name="Lipzen A."/>
            <person name="Lundell T."/>
            <person name="Morin E."/>
            <person name="Murat C."/>
            <person name="Sun H."/>
            <person name="Tunlid A."/>
            <person name="Henrissat B."/>
            <person name="Grigoriev I.V."/>
            <person name="Hibbett D.S."/>
            <person name="Martin F."/>
            <person name="Nordberg H.P."/>
            <person name="Cantor M.N."/>
            <person name="Hua S.X."/>
        </authorList>
    </citation>
    <scope>NUCLEOTIDE SEQUENCE [LARGE SCALE GENOMIC DNA]</scope>
    <source>
        <strain evidence="2 3">F 1598</strain>
    </source>
</reference>
<feature type="compositionally biased region" description="Basic residues" evidence="1">
    <location>
        <begin position="1"/>
        <end position="14"/>
    </location>
</feature>
<protein>
    <submittedName>
        <fullName evidence="2">Uncharacterized protein</fullName>
    </submittedName>
</protein>
<gene>
    <name evidence="2" type="ORF">PILCRDRAFT_9731</name>
</gene>
<name>A0A0C3FJW1_PILCF</name>